<feature type="region of interest" description="Disordered" evidence="16">
    <location>
        <begin position="1"/>
        <end position="64"/>
    </location>
</feature>
<evidence type="ECO:0000256" key="4">
    <source>
        <dbReference type="ARBA" id="ARBA00010551"/>
    </source>
</evidence>
<keyword evidence="13 15" id="KW-0627">Porphyrin biosynthesis</keyword>
<dbReference type="GO" id="GO:0004729">
    <property type="term" value="F:oxygen-dependent protoporphyrinogen oxidase activity"/>
    <property type="evidence" value="ECO:0007669"/>
    <property type="project" value="UniProtKB-UniRule"/>
</dbReference>
<keyword evidence="12 15" id="KW-0350">Heme biosynthesis</keyword>
<feature type="compositionally biased region" description="Polar residues" evidence="16">
    <location>
        <begin position="1"/>
        <end position="18"/>
    </location>
</feature>
<dbReference type="InterPro" id="IPR004572">
    <property type="entry name" value="Protoporphyrinogen_oxidase"/>
</dbReference>
<comment type="similarity">
    <text evidence="4 15">Belongs to the protoporphyrinogen/coproporphyrinogen oxidase family. Protoporphyrinogen oxidase subfamily.</text>
</comment>
<evidence type="ECO:0000256" key="16">
    <source>
        <dbReference type="SAM" id="MobiDB-lite"/>
    </source>
</evidence>
<evidence type="ECO:0000256" key="3">
    <source>
        <dbReference type="ARBA" id="ARBA00005073"/>
    </source>
</evidence>
<evidence type="ECO:0000313" key="18">
    <source>
        <dbReference type="EMBL" id="CCO16881.1"/>
    </source>
</evidence>
<keyword evidence="19" id="KW-1185">Reference proteome</keyword>
<dbReference type="Gene3D" id="1.10.3110.10">
    <property type="entry name" value="protoporphyrinogen ix oxidase, domain 3"/>
    <property type="match status" value="1"/>
</dbReference>
<dbReference type="Gene3D" id="3.50.50.60">
    <property type="entry name" value="FAD/NAD(P)-binding domain"/>
    <property type="match status" value="1"/>
</dbReference>
<dbReference type="EMBL" id="FO082274">
    <property type="protein sequence ID" value="CCO16881.1"/>
    <property type="molecule type" value="Genomic_DNA"/>
</dbReference>
<sequence length="559" mass="60848">MTMTTGISSIGTKKNSINRAKVSSTRRTRRVRAALSSSGSKGSNFVVRASSSSSSPSDDENNSLGIKDTIIVGGGVSGLSTAFTMKSKNASCDIMVTEIRDRVGGNVTSKNDGQYIWEEGPNSYQPGDAVLKLACDAGMKEDIVLANPDSDRYVLWDGELRALPKDIPTAVLGDFLTWPGKIRAGLGAVGIRMPKEEGKEETVKEFVSRNLGEEAFQRLIEPFCSGVYAGDPAMLSAEAATGRVSVLENKGPWPGLFPGALKAQYEGAKKKKENPRDPRLPVIEGQTVGSFKGGLQTLPEGLAKQLGEGIVKLQWKLIKTEKTEDGLFSLTYETPEGEKKVKAKSVVFTQPAYVVADTVRSIAPEAAKSFEKFYYPPVASVTVAYKRDAFKLDGRSALPEGGLTGFGQLHPRTQKVRTLGTIYSSYLWADDGRCPKDEFMILNYIGGARDVEIQKLNEDELVQAVHADALKTILKPDTPLPKKVGVRMWSKAIPQFNLGHWKLLDEAKELLKKEKCSEEDGLFLGGNYVAGVAFGRCVEYGVDQASDVLNFLDKQRRTV</sequence>
<evidence type="ECO:0000256" key="8">
    <source>
        <dbReference type="ARBA" id="ARBA00022640"/>
    </source>
</evidence>
<dbReference type="PANTHER" id="PTHR42923">
    <property type="entry name" value="PROTOPORPHYRINOGEN OXIDASE"/>
    <property type="match status" value="1"/>
</dbReference>
<comment type="catalytic activity">
    <reaction evidence="14 15">
        <text>protoporphyrinogen IX + 3 O2 = protoporphyrin IX + 3 H2O2</text>
        <dbReference type="Rhea" id="RHEA:25576"/>
        <dbReference type="ChEBI" id="CHEBI:15379"/>
        <dbReference type="ChEBI" id="CHEBI:16240"/>
        <dbReference type="ChEBI" id="CHEBI:57306"/>
        <dbReference type="ChEBI" id="CHEBI:57307"/>
        <dbReference type="EC" id="1.3.3.4"/>
    </reaction>
</comment>
<dbReference type="EC" id="1.3.3.4" evidence="5 15"/>
<dbReference type="GeneID" id="19015879"/>
<evidence type="ECO:0000256" key="9">
    <source>
        <dbReference type="ARBA" id="ARBA00022827"/>
    </source>
</evidence>
<keyword evidence="9 15" id="KW-0274">FAD</keyword>
<evidence type="ECO:0000256" key="13">
    <source>
        <dbReference type="ARBA" id="ARBA00023244"/>
    </source>
</evidence>
<comment type="function">
    <text evidence="1 15">Catalyzes the 6-electron oxidation of protoporphyrinogen-IX to form protoporphyrin-IX.</text>
</comment>
<keyword evidence="10" id="KW-0809">Transit peptide</keyword>
<proteinExistence type="inferred from homology"/>
<dbReference type="Gene3D" id="3.90.660.20">
    <property type="entry name" value="Protoporphyrinogen oxidase, mitochondrial, domain 2"/>
    <property type="match status" value="1"/>
</dbReference>
<dbReference type="SUPFAM" id="SSF54373">
    <property type="entry name" value="FAD-linked reductases, C-terminal domain"/>
    <property type="match status" value="1"/>
</dbReference>
<evidence type="ECO:0000256" key="11">
    <source>
        <dbReference type="ARBA" id="ARBA00023002"/>
    </source>
</evidence>
<comment type="subcellular location">
    <subcellularLocation>
        <location evidence="2 15">Plastid</location>
        <location evidence="2 15">Chloroplast</location>
    </subcellularLocation>
</comment>
<evidence type="ECO:0000256" key="12">
    <source>
        <dbReference type="ARBA" id="ARBA00023133"/>
    </source>
</evidence>
<dbReference type="PANTHER" id="PTHR42923:SF3">
    <property type="entry name" value="PROTOPORPHYRINOGEN OXIDASE"/>
    <property type="match status" value="1"/>
</dbReference>
<dbReference type="InterPro" id="IPR050464">
    <property type="entry name" value="Zeta_carotene_desat/Oxidored"/>
</dbReference>
<evidence type="ECO:0000256" key="14">
    <source>
        <dbReference type="ARBA" id="ARBA00047554"/>
    </source>
</evidence>
<dbReference type="InterPro" id="IPR002937">
    <property type="entry name" value="Amino_oxidase"/>
</dbReference>
<keyword evidence="8" id="KW-0934">Plastid</keyword>
<organism evidence="18 19">
    <name type="scientific">Bathycoccus prasinos</name>
    <dbReference type="NCBI Taxonomy" id="41875"/>
    <lineage>
        <taxon>Eukaryota</taxon>
        <taxon>Viridiplantae</taxon>
        <taxon>Chlorophyta</taxon>
        <taxon>Mamiellophyceae</taxon>
        <taxon>Mamiellales</taxon>
        <taxon>Bathycoccaceae</taxon>
        <taxon>Bathycoccus</taxon>
    </lineage>
</organism>
<dbReference type="KEGG" id="bpg:Bathy05g03760"/>
<dbReference type="eggNOG" id="KOG1276">
    <property type="taxonomic scope" value="Eukaryota"/>
</dbReference>
<evidence type="ECO:0000256" key="10">
    <source>
        <dbReference type="ARBA" id="ARBA00022946"/>
    </source>
</evidence>
<accession>K8EFU5</accession>
<dbReference type="UniPathway" id="UPA00251">
    <property type="reaction ID" value="UER00324"/>
</dbReference>
<dbReference type="STRING" id="41875.K8EFU5"/>
<evidence type="ECO:0000259" key="17">
    <source>
        <dbReference type="Pfam" id="PF01593"/>
    </source>
</evidence>
<dbReference type="Proteomes" id="UP000198341">
    <property type="component" value="Chromosome 5"/>
</dbReference>
<dbReference type="InterPro" id="IPR036188">
    <property type="entry name" value="FAD/NAD-bd_sf"/>
</dbReference>
<evidence type="ECO:0000256" key="6">
    <source>
        <dbReference type="ARBA" id="ARBA00022528"/>
    </source>
</evidence>
<gene>
    <name evidence="18" type="ORF">Bathy05g03760</name>
</gene>
<feature type="domain" description="Amine oxidase" evidence="17">
    <location>
        <begin position="76"/>
        <end position="549"/>
    </location>
</feature>
<comment type="cofactor">
    <cofactor evidence="15">
        <name>FAD</name>
        <dbReference type="ChEBI" id="CHEBI:57692"/>
    </cofactor>
    <text evidence="15">Binds 1 FAD per subunit.</text>
</comment>
<keyword evidence="6" id="KW-0150">Chloroplast</keyword>
<evidence type="ECO:0000313" key="19">
    <source>
        <dbReference type="Proteomes" id="UP000198341"/>
    </source>
</evidence>
<keyword evidence="11 15" id="KW-0560">Oxidoreductase</keyword>
<dbReference type="OrthoDB" id="419752at2759"/>
<dbReference type="NCBIfam" id="TIGR00562">
    <property type="entry name" value="proto_IX_ox"/>
    <property type="match status" value="1"/>
</dbReference>
<dbReference type="GO" id="GO:0006782">
    <property type="term" value="P:protoporphyrinogen IX biosynthetic process"/>
    <property type="evidence" value="ECO:0007669"/>
    <property type="project" value="UniProtKB-UniRule"/>
</dbReference>
<keyword evidence="7 15" id="KW-0285">Flavoprotein</keyword>
<dbReference type="FunFam" id="1.10.3110.10:FF:000002">
    <property type="entry name" value="Protoporphyrinogen oxidase"/>
    <property type="match status" value="1"/>
</dbReference>
<protein>
    <recommendedName>
        <fullName evidence="5 15">Protoporphyrinogen oxidase</fullName>
        <ecNumber evidence="5 15">1.3.3.4</ecNumber>
    </recommendedName>
</protein>
<evidence type="ECO:0000256" key="7">
    <source>
        <dbReference type="ARBA" id="ARBA00022630"/>
    </source>
</evidence>
<evidence type="ECO:0000256" key="5">
    <source>
        <dbReference type="ARBA" id="ARBA00012867"/>
    </source>
</evidence>
<evidence type="ECO:0000256" key="2">
    <source>
        <dbReference type="ARBA" id="ARBA00004229"/>
    </source>
</evidence>
<dbReference type="GO" id="GO:0009534">
    <property type="term" value="C:chloroplast thylakoid"/>
    <property type="evidence" value="ECO:0007669"/>
    <property type="project" value="TreeGrafter"/>
</dbReference>
<evidence type="ECO:0000256" key="15">
    <source>
        <dbReference type="RuleBase" id="RU367069"/>
    </source>
</evidence>
<dbReference type="RefSeq" id="XP_007513323.1">
    <property type="nucleotide sequence ID" value="XM_007513261.1"/>
</dbReference>
<name>K8EFU5_9CHLO</name>
<dbReference type="SUPFAM" id="SSF51905">
    <property type="entry name" value="FAD/NAD(P)-binding domain"/>
    <property type="match status" value="1"/>
</dbReference>
<reference evidence="18 19" key="1">
    <citation type="submission" date="2011-10" db="EMBL/GenBank/DDBJ databases">
        <authorList>
            <person name="Genoscope - CEA"/>
        </authorList>
    </citation>
    <scope>NUCLEOTIDE SEQUENCE [LARGE SCALE GENOMIC DNA]</scope>
    <source>
        <strain evidence="18 19">RCC 1105</strain>
    </source>
</reference>
<dbReference type="Pfam" id="PF01593">
    <property type="entry name" value="Amino_oxidase"/>
    <property type="match status" value="1"/>
</dbReference>
<evidence type="ECO:0000256" key="1">
    <source>
        <dbReference type="ARBA" id="ARBA00002600"/>
    </source>
</evidence>
<dbReference type="AlphaFoldDB" id="K8EFU5"/>
<comment type="pathway">
    <text evidence="3 15">Porphyrin-containing compound metabolism; protoporphyrin-IX biosynthesis; protoporphyrin-IX from protoporphyrinogen-IX: step 1/1.</text>
</comment>